<feature type="compositionally biased region" description="Basic and acidic residues" evidence="8">
    <location>
        <begin position="174"/>
        <end position="190"/>
    </location>
</feature>
<feature type="compositionally biased region" description="Polar residues" evidence="8">
    <location>
        <begin position="853"/>
        <end position="864"/>
    </location>
</feature>
<feature type="region of interest" description="Disordered" evidence="8">
    <location>
        <begin position="29"/>
        <end position="114"/>
    </location>
</feature>
<dbReference type="Proteomes" id="UP000001881">
    <property type="component" value="Unassembled WGS sequence"/>
</dbReference>
<evidence type="ECO:0000256" key="1">
    <source>
        <dbReference type="ARBA" id="ARBA00004123"/>
    </source>
</evidence>
<dbReference type="SMART" id="SM00355">
    <property type="entry name" value="ZnF_C2H2"/>
    <property type="match status" value="3"/>
</dbReference>
<dbReference type="PANTHER" id="PTHR24409:SF295">
    <property type="entry name" value="AZ2-RELATED"/>
    <property type="match status" value="1"/>
</dbReference>
<evidence type="ECO:0000256" key="7">
    <source>
        <dbReference type="PROSITE-ProRule" id="PRU00042"/>
    </source>
</evidence>
<dbReference type="InterPro" id="IPR036236">
    <property type="entry name" value="Znf_C2H2_sf"/>
</dbReference>
<keyword evidence="4 7" id="KW-0863">Zinc-finger</keyword>
<dbReference type="GO" id="GO:0008270">
    <property type="term" value="F:zinc ion binding"/>
    <property type="evidence" value="ECO:0007669"/>
    <property type="project" value="UniProtKB-KW"/>
</dbReference>
<evidence type="ECO:0000256" key="8">
    <source>
        <dbReference type="SAM" id="MobiDB-lite"/>
    </source>
</evidence>
<dbReference type="HOGENOM" id="CLU_013258_0_0_1"/>
<evidence type="ECO:0000256" key="2">
    <source>
        <dbReference type="ARBA" id="ARBA00022723"/>
    </source>
</evidence>
<sequence>MSDQYRTGGSRIRVNEMAIVGAFYSHTTNEPPLITIHDSSNKPRRESPTWSSRHALQPHIKASNTSSPGDAASTTKKGISWRPRLLSRRPLPHSSRSRQPRPPQKHRRQPPSADAAFALAAEISRAKSLKRSREETPPSPDSVESSSPGDLSPSKIARLVGFARSPPPSLNGTADHDEERRRRDEEHHAESVAASENLTHSPLADLMSGAPSGLARPPDAPSAPSMSSLDAAADAAARALSAVTIPAPSAVPNELKDVNQPSAPSASSLANPSGDVVNSPVPMDVDSREDQRLYAPQPDAQMEPQDKPPSSLSYPGVLPHGAPMSAPAPPSRGMSMPIPNAQGADVTPRSPGSSKKHKCPYCSTEFTRHHNLKSHLLTHSQEKPYVCSTCQMRFRRLHDLKRHSKLHTGEKPHICPKCDRKFARGDALARHSKGAGGCAGRRPSMGNFEDGDYDGVNPTGADESGLSNVMYEGAAEGELAAAEEERRRLSLPAIKAQHVPGQTAPEGYAAHSSTYPPAGPRPGGLYPPNVDRGSAGPPASPSVPNNHTPHTSISTMPLSAAGTTMYSQTGMTESPKPLSPGAAPPTALSHDALARQRPPAPQQPHFRPAEQAASGLSLPSHGMSPTVEEAWRSQYPPADRDPTQGNTSAPTSPATQQTAARGRSRASGGPPGPNRSGVVDGNNLFAAGEQGVWSYVQHMEDKFKHLQSMVEATSQTNAELTAKLNTHEQHISVLNQNTTELAAKVNASRRFGNSNSISSISNNTHFTSINKNTIFRKTSKQTIKCTNSSISRNTNLSTHLSISLCTRPSPSPSQTINLGISQGISQSTSKNISNINQNISNNMSLPRPKNPHLQHSNRNANSLRRSLLGRVRHGFST</sequence>
<evidence type="ECO:0000256" key="5">
    <source>
        <dbReference type="ARBA" id="ARBA00022833"/>
    </source>
</evidence>
<feature type="compositionally biased region" description="Basic residues" evidence="8">
    <location>
        <begin position="85"/>
        <end position="109"/>
    </location>
</feature>
<keyword evidence="6" id="KW-0539">Nucleus</keyword>
<dbReference type="FunFam" id="3.30.160.60:FF:001666">
    <property type="entry name" value="MDS1 and EVI1 complex locus"/>
    <property type="match status" value="1"/>
</dbReference>
<feature type="region of interest" description="Disordered" evidence="8">
    <location>
        <begin position="126"/>
        <end position="238"/>
    </location>
</feature>
<dbReference type="PROSITE" id="PS00028">
    <property type="entry name" value="ZINC_FINGER_C2H2_1"/>
    <property type="match status" value="2"/>
</dbReference>
<dbReference type="GO" id="GO:0000977">
    <property type="term" value="F:RNA polymerase II transcription regulatory region sequence-specific DNA binding"/>
    <property type="evidence" value="ECO:0007669"/>
    <property type="project" value="TreeGrafter"/>
</dbReference>
<proteinExistence type="predicted"/>
<comment type="subcellular location">
    <subcellularLocation>
        <location evidence="1">Nucleus</location>
    </subcellularLocation>
</comment>
<evidence type="ECO:0000256" key="4">
    <source>
        <dbReference type="ARBA" id="ARBA00022771"/>
    </source>
</evidence>
<evidence type="ECO:0000259" key="9">
    <source>
        <dbReference type="PROSITE" id="PS50157"/>
    </source>
</evidence>
<feature type="domain" description="C2H2-type" evidence="9">
    <location>
        <begin position="385"/>
        <end position="412"/>
    </location>
</feature>
<feature type="compositionally biased region" description="Low complexity" evidence="8">
    <location>
        <begin position="214"/>
        <end position="238"/>
    </location>
</feature>
<dbReference type="EMBL" id="CABT02000019">
    <property type="protein sequence ID" value="CCC04958.1"/>
    <property type="molecule type" value="Genomic_DNA"/>
</dbReference>
<accession>F7W1I3</accession>
<dbReference type="PANTHER" id="PTHR24409">
    <property type="entry name" value="ZINC FINGER PROTEIN 142"/>
    <property type="match status" value="1"/>
</dbReference>
<dbReference type="InParanoid" id="F7W1I3"/>
<organism evidence="10 11">
    <name type="scientific">Sordaria macrospora (strain ATCC MYA-333 / DSM 997 / K(L3346) / K-hell)</name>
    <dbReference type="NCBI Taxonomy" id="771870"/>
    <lineage>
        <taxon>Eukaryota</taxon>
        <taxon>Fungi</taxon>
        <taxon>Dikarya</taxon>
        <taxon>Ascomycota</taxon>
        <taxon>Pezizomycotina</taxon>
        <taxon>Sordariomycetes</taxon>
        <taxon>Sordariomycetidae</taxon>
        <taxon>Sordariales</taxon>
        <taxon>Sordariaceae</taxon>
        <taxon>Sordaria</taxon>
    </lineage>
</organism>
<evidence type="ECO:0000313" key="10">
    <source>
        <dbReference type="EMBL" id="CCC04958.1"/>
    </source>
</evidence>
<keyword evidence="11" id="KW-1185">Reference proteome</keyword>
<dbReference type="VEuPathDB" id="FungiDB:SMAC_04325"/>
<comment type="caution">
    <text evidence="10">The sequence shown here is derived from an EMBL/GenBank/DDBJ whole genome shotgun (WGS) entry which is preliminary data.</text>
</comment>
<feature type="region of interest" description="Disordered" evidence="8">
    <location>
        <begin position="845"/>
        <end position="877"/>
    </location>
</feature>
<feature type="compositionally biased region" description="Low complexity" evidence="8">
    <location>
        <begin position="647"/>
        <end position="668"/>
    </location>
</feature>
<gene>
    <name evidence="10" type="ORF">SMAC_04325</name>
</gene>
<feature type="compositionally biased region" description="Polar residues" evidence="8">
    <location>
        <begin position="62"/>
        <end position="77"/>
    </location>
</feature>
<keyword evidence="5" id="KW-0862">Zinc</keyword>
<feature type="domain" description="C2H2-type" evidence="9">
    <location>
        <begin position="413"/>
        <end position="443"/>
    </location>
</feature>
<dbReference type="STRING" id="771870.F7W1I3"/>
<feature type="region of interest" description="Disordered" evidence="8">
    <location>
        <begin position="493"/>
        <end position="682"/>
    </location>
</feature>
<dbReference type="InterPro" id="IPR013087">
    <property type="entry name" value="Znf_C2H2_type"/>
</dbReference>
<feature type="region of interest" description="Disordered" evidence="8">
    <location>
        <begin position="251"/>
        <end position="284"/>
    </location>
</feature>
<dbReference type="AlphaFoldDB" id="F7W1I3"/>
<dbReference type="OrthoDB" id="8117402at2759"/>
<keyword evidence="2" id="KW-0479">Metal-binding</keyword>
<dbReference type="Pfam" id="PF00096">
    <property type="entry name" value="zf-C2H2"/>
    <property type="match status" value="1"/>
</dbReference>
<dbReference type="OMA" id="NTHEQHI"/>
<feature type="region of interest" description="Disordered" evidence="8">
    <location>
        <begin position="296"/>
        <end position="356"/>
    </location>
</feature>
<name>F7W1I3_SORMK</name>
<keyword evidence="3" id="KW-0677">Repeat</keyword>
<evidence type="ECO:0000313" key="11">
    <source>
        <dbReference type="Proteomes" id="UP000001881"/>
    </source>
</evidence>
<dbReference type="eggNOG" id="KOG1721">
    <property type="taxonomic scope" value="Eukaryota"/>
</dbReference>
<dbReference type="GO" id="GO:0000981">
    <property type="term" value="F:DNA-binding transcription factor activity, RNA polymerase II-specific"/>
    <property type="evidence" value="ECO:0007669"/>
    <property type="project" value="TreeGrafter"/>
</dbReference>
<dbReference type="SUPFAM" id="SSF57667">
    <property type="entry name" value="beta-beta-alpha zinc fingers"/>
    <property type="match status" value="2"/>
</dbReference>
<dbReference type="PROSITE" id="PS50157">
    <property type="entry name" value="ZINC_FINGER_C2H2_2"/>
    <property type="match status" value="3"/>
</dbReference>
<evidence type="ECO:0000256" key="6">
    <source>
        <dbReference type="ARBA" id="ARBA00023242"/>
    </source>
</evidence>
<reference evidence="10 11" key="1">
    <citation type="journal article" date="2010" name="PLoS Genet.">
        <title>De novo assembly of a 40 Mb eukaryotic genome from short sequence reads: Sordaria macrospora, a model organism for fungal morphogenesis.</title>
        <authorList>
            <person name="Nowrousian M."/>
            <person name="Stajich J."/>
            <person name="Chu M."/>
            <person name="Engh I."/>
            <person name="Espagne E."/>
            <person name="Halliday K."/>
            <person name="Kamerewerd J."/>
            <person name="Kempken F."/>
            <person name="Knab B."/>
            <person name="Kuo H.C."/>
            <person name="Osiewacz H.D."/>
            <person name="Poeggeler S."/>
            <person name="Read N."/>
            <person name="Seiler S."/>
            <person name="Smith K."/>
            <person name="Zickler D."/>
            <person name="Kueck U."/>
            <person name="Freitag M."/>
        </authorList>
    </citation>
    <scope>NUCLEOTIDE SEQUENCE [LARGE SCALE GENOMIC DNA]</scope>
    <source>
        <strain evidence="11">ATCC MYA-333 / DSM 997 / K(L3346) / K-hell</strain>
        <tissue evidence="10">Mycelium</tissue>
    </source>
</reference>
<dbReference type="FunFam" id="3.30.160.60:FF:000446">
    <property type="entry name" value="Zinc finger protein"/>
    <property type="match status" value="1"/>
</dbReference>
<feature type="domain" description="C2H2-type" evidence="9">
    <location>
        <begin position="357"/>
        <end position="384"/>
    </location>
</feature>
<feature type="compositionally biased region" description="Low complexity" evidence="8">
    <location>
        <begin position="261"/>
        <end position="273"/>
    </location>
</feature>
<feature type="compositionally biased region" description="Polar residues" evidence="8">
    <location>
        <begin position="543"/>
        <end position="572"/>
    </location>
</feature>
<dbReference type="GO" id="GO:0005634">
    <property type="term" value="C:nucleus"/>
    <property type="evidence" value="ECO:0007669"/>
    <property type="project" value="UniProtKB-SubCell"/>
</dbReference>
<protein>
    <submittedName>
        <fullName evidence="10">WGS project CABT00000000 data, contig 2.19</fullName>
    </submittedName>
</protein>
<dbReference type="Gene3D" id="3.30.160.60">
    <property type="entry name" value="Classic Zinc Finger"/>
    <property type="match status" value="3"/>
</dbReference>
<evidence type="ECO:0000256" key="3">
    <source>
        <dbReference type="ARBA" id="ARBA00022737"/>
    </source>
</evidence>